<dbReference type="GO" id="GO:0051287">
    <property type="term" value="F:NAD binding"/>
    <property type="evidence" value="ECO:0007669"/>
    <property type="project" value="InterPro"/>
</dbReference>
<dbReference type="SUPFAM" id="SSF52283">
    <property type="entry name" value="Formate/glycerate dehydrogenase catalytic domain-like"/>
    <property type="match status" value="1"/>
</dbReference>
<reference evidence="7 8" key="1">
    <citation type="journal article" date="2015" name="Antonie Van Leeuwenhoek">
        <title>Oceanobacillus bengalensis sp. nov., a bacterium isolated from seawater of the Bay of Bengal.</title>
        <authorList>
            <person name="Yongchang O."/>
            <person name="Xiang W."/>
            <person name="Wang G."/>
        </authorList>
    </citation>
    <scope>NUCLEOTIDE SEQUENCE [LARGE SCALE GENOMIC DNA]</scope>
    <source>
        <strain evidence="7 8">MCCC 1K00260</strain>
    </source>
</reference>
<keyword evidence="3" id="KW-0520">NAD</keyword>
<feature type="domain" description="D-isomer specific 2-hydroxyacid dehydrogenase catalytic" evidence="5">
    <location>
        <begin position="4"/>
        <end position="302"/>
    </location>
</feature>
<dbReference type="InterPro" id="IPR036291">
    <property type="entry name" value="NAD(P)-bd_dom_sf"/>
</dbReference>
<dbReference type="CDD" id="cd05300">
    <property type="entry name" value="2-Hacid_dh_1"/>
    <property type="match status" value="1"/>
</dbReference>
<dbReference type="PANTHER" id="PTHR43333">
    <property type="entry name" value="2-HACID_DH_C DOMAIN-CONTAINING PROTEIN"/>
    <property type="match status" value="1"/>
</dbReference>
<dbReference type="InterPro" id="IPR006140">
    <property type="entry name" value="D-isomer_DH_NAD-bd"/>
</dbReference>
<gene>
    <name evidence="7" type="ORF">D8M05_13055</name>
</gene>
<dbReference type="SUPFAM" id="SSF51735">
    <property type="entry name" value="NAD(P)-binding Rossmann-fold domains"/>
    <property type="match status" value="1"/>
</dbReference>
<evidence type="ECO:0000256" key="3">
    <source>
        <dbReference type="ARBA" id="ARBA00023027"/>
    </source>
</evidence>
<evidence type="ECO:0000259" key="5">
    <source>
        <dbReference type="Pfam" id="PF00389"/>
    </source>
</evidence>
<dbReference type="Gene3D" id="3.40.50.720">
    <property type="entry name" value="NAD(P)-binding Rossmann-like Domain"/>
    <property type="match status" value="2"/>
</dbReference>
<dbReference type="AlphaFoldDB" id="A0A494YW22"/>
<evidence type="ECO:0000256" key="2">
    <source>
        <dbReference type="ARBA" id="ARBA00023002"/>
    </source>
</evidence>
<dbReference type="Pfam" id="PF00389">
    <property type="entry name" value="2-Hacid_dh"/>
    <property type="match status" value="1"/>
</dbReference>
<evidence type="ECO:0000259" key="6">
    <source>
        <dbReference type="Pfam" id="PF02826"/>
    </source>
</evidence>
<dbReference type="GO" id="GO:0016616">
    <property type="term" value="F:oxidoreductase activity, acting on the CH-OH group of donors, NAD or NADP as acceptor"/>
    <property type="evidence" value="ECO:0007669"/>
    <property type="project" value="InterPro"/>
</dbReference>
<sequence length="315" mass="35444">MIVFSAKISSKHQERLRTSFPRQTFIFCHSAKEAFENVKDAVVYVTFGDDVDEKLLSEAKKLKWIAVLSAGVDGFPFSLLKEKGITVTNAKGIHAIQMSEYAISMLLQVYRQAKVITKNEENHIWDKSIRMQEISGKTMLVAGTGAIGSEVARLAKAFRMKTIGVSRSGNTVEYFDENDKIENLDSYLPSTDFIVSVLPSTEETKDVFTLEQFKLMPENAVFLNMGRGDAVIEADLLTAVQTGEIAHAVLDVFHEEPLPENHPFWGEENITVTPHVSGLSPNYMKRALEILAKNIEKYETNEKNFVNRIDLDRGY</sequence>
<keyword evidence="8" id="KW-1185">Reference proteome</keyword>
<feature type="domain" description="D-isomer specific 2-hydroxyacid dehydrogenase NAD-binding" evidence="6">
    <location>
        <begin position="103"/>
        <end position="277"/>
    </location>
</feature>
<evidence type="ECO:0000313" key="8">
    <source>
        <dbReference type="Proteomes" id="UP000281813"/>
    </source>
</evidence>
<dbReference type="OrthoDB" id="9805416at2"/>
<dbReference type="EMBL" id="RBZO01000021">
    <property type="protein sequence ID" value="RKQ14351.1"/>
    <property type="molecule type" value="Genomic_DNA"/>
</dbReference>
<comment type="similarity">
    <text evidence="1 4">Belongs to the D-isomer specific 2-hydroxyacid dehydrogenase family.</text>
</comment>
<dbReference type="PANTHER" id="PTHR43333:SF1">
    <property type="entry name" value="D-ISOMER SPECIFIC 2-HYDROXYACID DEHYDROGENASE NAD-BINDING DOMAIN-CONTAINING PROTEIN"/>
    <property type="match status" value="1"/>
</dbReference>
<dbReference type="InterPro" id="IPR006139">
    <property type="entry name" value="D-isomer_2_OHA_DH_cat_dom"/>
</dbReference>
<evidence type="ECO:0000313" key="7">
    <source>
        <dbReference type="EMBL" id="RKQ14351.1"/>
    </source>
</evidence>
<organism evidence="7 8">
    <name type="scientific">Oceanobacillus bengalensis</name>
    <dbReference type="NCBI Taxonomy" id="1435466"/>
    <lineage>
        <taxon>Bacteria</taxon>
        <taxon>Bacillati</taxon>
        <taxon>Bacillota</taxon>
        <taxon>Bacilli</taxon>
        <taxon>Bacillales</taxon>
        <taxon>Bacillaceae</taxon>
        <taxon>Oceanobacillus</taxon>
    </lineage>
</organism>
<comment type="caution">
    <text evidence="7">The sequence shown here is derived from an EMBL/GenBank/DDBJ whole genome shotgun (WGS) entry which is preliminary data.</text>
</comment>
<dbReference type="FunFam" id="3.40.50.720:FF:000363">
    <property type="entry name" value="D-isomer specific 2-hydroxyacid dehydrogenase"/>
    <property type="match status" value="1"/>
</dbReference>
<name>A0A494YW22_9BACI</name>
<dbReference type="Pfam" id="PF02826">
    <property type="entry name" value="2-Hacid_dh_C"/>
    <property type="match status" value="1"/>
</dbReference>
<accession>A0A494YW22</accession>
<dbReference type="Proteomes" id="UP000281813">
    <property type="component" value="Unassembled WGS sequence"/>
</dbReference>
<evidence type="ECO:0000256" key="1">
    <source>
        <dbReference type="ARBA" id="ARBA00005854"/>
    </source>
</evidence>
<evidence type="ECO:0000256" key="4">
    <source>
        <dbReference type="RuleBase" id="RU003719"/>
    </source>
</evidence>
<dbReference type="RefSeq" id="WP_121132514.1">
    <property type="nucleotide sequence ID" value="NZ_JBHUFK010000025.1"/>
</dbReference>
<protein>
    <submittedName>
        <fullName evidence="7">D-2-hydroxyacid dehydrogenase</fullName>
    </submittedName>
</protein>
<proteinExistence type="inferred from homology"/>
<keyword evidence="2 4" id="KW-0560">Oxidoreductase</keyword>